<dbReference type="EMBL" id="JAEVFJ010000056">
    <property type="protein sequence ID" value="KAH8079431.1"/>
    <property type="molecule type" value="Genomic_DNA"/>
</dbReference>
<evidence type="ECO:0000313" key="2">
    <source>
        <dbReference type="EMBL" id="KAH8079431.1"/>
    </source>
</evidence>
<sequence>MHRGGVHRRLRCVPRGSERRRRDVEYPGEHGQIAKSLFDRRGYAGLDVSATYFCILHEWDTLADHISSTQDTPKYTSLLSSVHRFVKLPPLHRDHRDHDHYNHDHDHPLDNSSESPDTNTNSSSPIEMFHVDFSHDPRPAFTAGITEVTSWSWTPNLDVVAEAPSLKPSVHRLLTLLNGRRTGTAVYGTCVEDAERLVVACGWDTLEARSQALQESQSLRETLSHLRAVATETVHLVTLRPFK</sequence>
<gene>
    <name evidence="2" type="ORF">BXZ70DRAFT_649981</name>
</gene>
<accession>A0A8K0XK38</accession>
<evidence type="ECO:0000256" key="1">
    <source>
        <dbReference type="SAM" id="MobiDB-lite"/>
    </source>
</evidence>
<dbReference type="OrthoDB" id="3830579at2759"/>
<organism evidence="2 3">
    <name type="scientific">Cristinia sonorae</name>
    <dbReference type="NCBI Taxonomy" id="1940300"/>
    <lineage>
        <taxon>Eukaryota</taxon>
        <taxon>Fungi</taxon>
        <taxon>Dikarya</taxon>
        <taxon>Basidiomycota</taxon>
        <taxon>Agaricomycotina</taxon>
        <taxon>Agaricomycetes</taxon>
        <taxon>Agaricomycetidae</taxon>
        <taxon>Agaricales</taxon>
        <taxon>Pleurotineae</taxon>
        <taxon>Stephanosporaceae</taxon>
        <taxon>Cristinia</taxon>
    </lineage>
</organism>
<name>A0A8K0XK38_9AGAR</name>
<evidence type="ECO:0000313" key="3">
    <source>
        <dbReference type="Proteomes" id="UP000813824"/>
    </source>
</evidence>
<feature type="compositionally biased region" description="Polar residues" evidence="1">
    <location>
        <begin position="112"/>
        <end position="125"/>
    </location>
</feature>
<comment type="caution">
    <text evidence="2">The sequence shown here is derived from an EMBL/GenBank/DDBJ whole genome shotgun (WGS) entry which is preliminary data.</text>
</comment>
<protein>
    <submittedName>
        <fullName evidence="2">Uncharacterized protein</fullName>
    </submittedName>
</protein>
<dbReference type="AlphaFoldDB" id="A0A8K0XK38"/>
<keyword evidence="3" id="KW-1185">Reference proteome</keyword>
<reference evidence="2" key="1">
    <citation type="journal article" date="2021" name="New Phytol.">
        <title>Evolutionary innovations through gain and loss of genes in the ectomycorrhizal Boletales.</title>
        <authorList>
            <person name="Wu G."/>
            <person name="Miyauchi S."/>
            <person name="Morin E."/>
            <person name="Kuo A."/>
            <person name="Drula E."/>
            <person name="Varga T."/>
            <person name="Kohler A."/>
            <person name="Feng B."/>
            <person name="Cao Y."/>
            <person name="Lipzen A."/>
            <person name="Daum C."/>
            <person name="Hundley H."/>
            <person name="Pangilinan J."/>
            <person name="Johnson J."/>
            <person name="Barry K."/>
            <person name="LaButti K."/>
            <person name="Ng V."/>
            <person name="Ahrendt S."/>
            <person name="Min B."/>
            <person name="Choi I.G."/>
            <person name="Park H."/>
            <person name="Plett J.M."/>
            <person name="Magnuson J."/>
            <person name="Spatafora J.W."/>
            <person name="Nagy L.G."/>
            <person name="Henrissat B."/>
            <person name="Grigoriev I.V."/>
            <person name="Yang Z.L."/>
            <person name="Xu J."/>
            <person name="Martin F.M."/>
        </authorList>
    </citation>
    <scope>NUCLEOTIDE SEQUENCE</scope>
    <source>
        <strain evidence="2">KKN 215</strain>
    </source>
</reference>
<feature type="compositionally biased region" description="Basic and acidic residues" evidence="1">
    <location>
        <begin position="93"/>
        <end position="109"/>
    </location>
</feature>
<feature type="region of interest" description="Disordered" evidence="1">
    <location>
        <begin position="93"/>
        <end position="126"/>
    </location>
</feature>
<proteinExistence type="predicted"/>
<dbReference type="Gene3D" id="3.30.70.100">
    <property type="match status" value="1"/>
</dbReference>
<dbReference type="Proteomes" id="UP000813824">
    <property type="component" value="Unassembled WGS sequence"/>
</dbReference>